<protein>
    <submittedName>
        <fullName evidence="1">Uncharacterized protein</fullName>
    </submittedName>
</protein>
<name>A0A645HCT9_9ZZZZ</name>
<organism evidence="1">
    <name type="scientific">bioreactor metagenome</name>
    <dbReference type="NCBI Taxonomy" id="1076179"/>
    <lineage>
        <taxon>unclassified sequences</taxon>
        <taxon>metagenomes</taxon>
        <taxon>ecological metagenomes</taxon>
    </lineage>
</organism>
<gene>
    <name evidence="1" type="ORF">SDC9_183444</name>
</gene>
<evidence type="ECO:0000313" key="1">
    <source>
        <dbReference type="EMBL" id="MPN35939.1"/>
    </source>
</evidence>
<dbReference type="AlphaFoldDB" id="A0A645HCT9"/>
<reference evidence="1" key="1">
    <citation type="submission" date="2019-08" db="EMBL/GenBank/DDBJ databases">
        <authorList>
            <person name="Kucharzyk K."/>
            <person name="Murdoch R.W."/>
            <person name="Higgins S."/>
            <person name="Loffler F."/>
        </authorList>
    </citation>
    <scope>NUCLEOTIDE SEQUENCE</scope>
</reference>
<proteinExistence type="predicted"/>
<accession>A0A645HCT9</accession>
<comment type="caution">
    <text evidence="1">The sequence shown here is derived from an EMBL/GenBank/DDBJ whole genome shotgun (WGS) entry which is preliminary data.</text>
</comment>
<sequence>MILNEAYHRGKLRFGFAGEADHQRRAEHELRRNSCHIVQHLADMRLIASAMHSVEHFVLGVLQGHVKIGHDLTARAETVDQLRRDGIGIGVQHS</sequence>
<dbReference type="EMBL" id="VSSQ01089815">
    <property type="protein sequence ID" value="MPN35939.1"/>
    <property type="molecule type" value="Genomic_DNA"/>
</dbReference>